<name>A0A1J0A6X5_9ENTE</name>
<accession>A0A1J0A6X5</accession>
<dbReference type="EMBL" id="CP017267">
    <property type="protein sequence ID" value="APB31665.1"/>
    <property type="molecule type" value="Genomic_DNA"/>
</dbReference>
<dbReference type="OrthoDB" id="6412948at2"/>
<dbReference type="SUPFAM" id="SSF75169">
    <property type="entry name" value="DsrEFH-like"/>
    <property type="match status" value="1"/>
</dbReference>
<dbReference type="STRING" id="519472.BHY08_07390"/>
<dbReference type="InterPro" id="IPR003787">
    <property type="entry name" value="Sulphur_relay_DsrE/F-like"/>
</dbReference>
<evidence type="ECO:0000313" key="1">
    <source>
        <dbReference type="EMBL" id="APB31665.1"/>
    </source>
</evidence>
<dbReference type="PANTHER" id="PTHR37691:SF1">
    <property type="entry name" value="BLR3518 PROTEIN"/>
    <property type="match status" value="1"/>
</dbReference>
<gene>
    <name evidence="1" type="ORF">BHY08_07390</name>
</gene>
<dbReference type="Gene3D" id="3.40.1260.10">
    <property type="entry name" value="DsrEFH-like"/>
    <property type="match status" value="1"/>
</dbReference>
<dbReference type="KEGG" id="vte:BHY08_07390"/>
<proteinExistence type="predicted"/>
<dbReference type="InterPro" id="IPR027396">
    <property type="entry name" value="DsrEFH-like"/>
</dbReference>
<protein>
    <submittedName>
        <fullName evidence="1">Uncharacterized protein</fullName>
    </submittedName>
</protein>
<dbReference type="Proteomes" id="UP000191200">
    <property type="component" value="Chromosome"/>
</dbReference>
<dbReference type="RefSeq" id="WP_071457258.1">
    <property type="nucleotide sequence ID" value="NZ_CABJEN010000001.1"/>
</dbReference>
<dbReference type="PANTHER" id="PTHR37691">
    <property type="entry name" value="BLR3518 PROTEIN"/>
    <property type="match status" value="1"/>
</dbReference>
<evidence type="ECO:0000313" key="2">
    <source>
        <dbReference type="Proteomes" id="UP000191200"/>
    </source>
</evidence>
<sequence>MKVVLHIHDLIMWSTCLANVNNLLEASEDDEIKNIEVVANGPAIKGYLDPDIGQKIDWLQENRGIVFSSCAKAMSNQDVAKENLLANVQVVASGVYRLVKLQQQGYLYIKV</sequence>
<dbReference type="Pfam" id="PF02635">
    <property type="entry name" value="DsrE"/>
    <property type="match status" value="1"/>
</dbReference>
<dbReference type="AlphaFoldDB" id="A0A1J0A6X5"/>
<reference evidence="1 2" key="1">
    <citation type="submission" date="2016-09" db="EMBL/GenBank/DDBJ databases">
        <title>Vagococcus teuberi sp. nov., isolated from the Malian artisanal sour milk fene.</title>
        <authorList>
            <person name="Wullschleger S."/>
            <person name="Seifert C."/>
            <person name="Baumgartner S."/>
            <person name="Lacroix C."/>
            <person name="Bonfoh B."/>
            <person name="Stevens M.J."/>
            <person name="Meile L."/>
        </authorList>
    </citation>
    <scope>NUCLEOTIDE SEQUENCE [LARGE SCALE GENOMIC DNA]</scope>
    <source>
        <strain evidence="1 2">DSM 21459</strain>
    </source>
</reference>
<keyword evidence="2" id="KW-1185">Reference proteome</keyword>
<organism evidence="1 2">
    <name type="scientific">Vagococcus teuberi</name>
    <dbReference type="NCBI Taxonomy" id="519472"/>
    <lineage>
        <taxon>Bacteria</taxon>
        <taxon>Bacillati</taxon>
        <taxon>Bacillota</taxon>
        <taxon>Bacilli</taxon>
        <taxon>Lactobacillales</taxon>
        <taxon>Enterococcaceae</taxon>
        <taxon>Vagococcus</taxon>
    </lineage>
</organism>